<dbReference type="SUPFAM" id="SSF55060">
    <property type="entry name" value="GHMP Kinase, C-terminal domain"/>
    <property type="match status" value="1"/>
</dbReference>
<feature type="domain" description="GHMP kinase N-terminal" evidence="6">
    <location>
        <begin position="733"/>
        <end position="806"/>
    </location>
</feature>
<dbReference type="Gene3D" id="3.30.230.120">
    <property type="match status" value="1"/>
</dbReference>
<organism evidence="9 10">
    <name type="scientific">Bacteroides uniformis</name>
    <dbReference type="NCBI Taxonomy" id="820"/>
    <lineage>
        <taxon>Bacteria</taxon>
        <taxon>Pseudomonadati</taxon>
        <taxon>Bacteroidota</taxon>
        <taxon>Bacteroidia</taxon>
        <taxon>Bacteroidales</taxon>
        <taxon>Bacteroidaceae</taxon>
        <taxon>Bacteroides</taxon>
    </lineage>
</organism>
<dbReference type="InterPro" id="IPR012887">
    <property type="entry name" value="GDP_fucose_pyrophosphorylase"/>
</dbReference>
<protein>
    <submittedName>
        <fullName evidence="9">Fucokinase</fullName>
        <ecNumber evidence="9">2.7.1.52</ecNumber>
    </submittedName>
</protein>
<dbReference type="PANTHER" id="PTHR32463:SF0">
    <property type="entry name" value="L-FUCOSE KINASE"/>
    <property type="match status" value="1"/>
</dbReference>
<evidence type="ECO:0000259" key="6">
    <source>
        <dbReference type="Pfam" id="PF00288"/>
    </source>
</evidence>
<dbReference type="PRINTS" id="PR00960">
    <property type="entry name" value="LMBPPROTEIN"/>
</dbReference>
<dbReference type="GO" id="GO:0050201">
    <property type="term" value="F:fucokinase activity"/>
    <property type="evidence" value="ECO:0007669"/>
    <property type="project" value="UniProtKB-EC"/>
</dbReference>
<dbReference type="Proteomes" id="UP000095419">
    <property type="component" value="Unassembled WGS sequence"/>
</dbReference>
<dbReference type="EMBL" id="CYZF01000011">
    <property type="protein sequence ID" value="CUP35298.1"/>
    <property type="molecule type" value="Genomic_DNA"/>
</dbReference>
<dbReference type="NCBIfam" id="NF009948">
    <property type="entry name" value="PRK13412.1"/>
    <property type="match status" value="1"/>
</dbReference>
<evidence type="ECO:0000256" key="5">
    <source>
        <dbReference type="ARBA" id="ARBA00038121"/>
    </source>
</evidence>
<keyword evidence="1 9" id="KW-0808">Transferase</keyword>
<dbReference type="EC" id="2.7.1.52" evidence="9"/>
<comment type="similarity">
    <text evidence="5">Belongs to the GHMP kinase family.</text>
</comment>
<evidence type="ECO:0000259" key="8">
    <source>
        <dbReference type="Pfam" id="PF08544"/>
    </source>
</evidence>
<evidence type="ECO:0000256" key="1">
    <source>
        <dbReference type="ARBA" id="ARBA00022679"/>
    </source>
</evidence>
<dbReference type="SUPFAM" id="SSF54211">
    <property type="entry name" value="Ribosomal protein S5 domain 2-like"/>
    <property type="match status" value="1"/>
</dbReference>
<dbReference type="Pfam" id="PF07959">
    <property type="entry name" value="Fucose_pyrophosphorylase"/>
    <property type="match status" value="1"/>
</dbReference>
<dbReference type="GO" id="GO:0042352">
    <property type="term" value="P:GDP-L-fucose salvage"/>
    <property type="evidence" value="ECO:0007669"/>
    <property type="project" value="TreeGrafter"/>
</dbReference>
<feature type="domain" description="GHMP kinase C-terminal" evidence="8">
    <location>
        <begin position="884"/>
        <end position="962"/>
    </location>
</feature>
<dbReference type="InterPro" id="IPR020568">
    <property type="entry name" value="Ribosomal_Su5_D2-typ_SF"/>
</dbReference>
<dbReference type="AlphaFoldDB" id="A0A174MLV6"/>
<evidence type="ECO:0000256" key="2">
    <source>
        <dbReference type="ARBA" id="ARBA00022741"/>
    </source>
</evidence>
<evidence type="ECO:0000256" key="3">
    <source>
        <dbReference type="ARBA" id="ARBA00022777"/>
    </source>
</evidence>
<evidence type="ECO:0000313" key="9">
    <source>
        <dbReference type="EMBL" id="CUP35298.1"/>
    </source>
</evidence>
<evidence type="ECO:0000313" key="10">
    <source>
        <dbReference type="Proteomes" id="UP000095419"/>
    </source>
</evidence>
<proteinExistence type="inferred from homology"/>
<dbReference type="Pfam" id="PF08544">
    <property type="entry name" value="GHMP_kinases_C"/>
    <property type="match status" value="1"/>
</dbReference>
<keyword evidence="4" id="KW-0067">ATP-binding</keyword>
<keyword evidence="2" id="KW-0547">Nucleotide-binding</keyword>
<dbReference type="Pfam" id="PF00288">
    <property type="entry name" value="GHMP_kinases_N"/>
    <property type="match status" value="1"/>
</dbReference>
<feature type="domain" description="GDP-fucose pyrophosphorylase" evidence="7">
    <location>
        <begin position="100"/>
        <end position="468"/>
    </location>
</feature>
<dbReference type="GO" id="GO:0005524">
    <property type="term" value="F:ATP binding"/>
    <property type="evidence" value="ECO:0007669"/>
    <property type="project" value="UniProtKB-KW"/>
</dbReference>
<dbReference type="InterPro" id="IPR052203">
    <property type="entry name" value="GHMP_Kinase-Related"/>
</dbReference>
<accession>A0A174MLV6</accession>
<name>A0A174MLV6_BACUN</name>
<sequence>MPNIILLCCQIVSNTAIDMQKLLSLPPNLVSAFYELENVDRTEWFCTSDPVGMKLGSGGGTTWLLREWQKERDRKYWAEERIPTEKCIPTEKSIPIEKRILLHAGGQSRRLPGYAPSGKILTPIPVFRWARGQKLGQNLLSLQLPLYEKIMERAPERLRTLIASGDVYIRAEKPLQEIPDADVVCYGLWVDPLLATHHGVFISDRNQPESLDFMLQKPSLEELENLSKTHLFLMDIGIWLLSDRAVDLLMKRSQKADGALDVDTPYSDLKYYDLYADFGLSLGNHPRIEDEELNSLSVAILPLPGGEFYHYGTSRELLSSTVTLQNKVYDQRQIMHRKLKPNPAIFVQNAEVHLPLTPKNDSLWIENSFVGASWRLGARQIITGVPKNDWRLTIPDGICIDIVPLADQRWAVRPYGFDDTFKGDIRDEKILFLGMSFSEWLVERELSVEDITGRKEDLQAAAIFPVVEDKEQMGTVLRWMVSEPGLTEGKAVWLESRRLSADEISAQADLRLLYAQRESFCKGNWEVLARNHAKSVFYQLDLMDVAGKFHKFGIDKPEVLPTDASLMQRIHNRMLRAQIEKLDGRDFKADEQAAFNLLREGLLTDLYERKSSPRLNVYSDQIVWGRSPVRIDMAGGWTDTPPYSLFAGGSVVNIAIELNGQPPLQVYIKPCAEHRIVLRSIDMGAMEVVNTFEELQSYCMIGSPFSIPKAALALAGFVPAFSETAYPSLEKQLEAFGTGIEITLLSAIPAGSGLGTSSILASTVLGSLSDFCGLMWDKNEICRRTLALEQLLTTGGGWQDQYGGVLQGIKLLQTEAGFAQQPLVRWLPEHLFTHPEYRDCHLLYYTGITRTAKGILAEIVRSMFLNSSLHLGLLEEMKAHALDMAEAIQRNDFKSFGTLVGKTWMQKKALDSGTNPPAVEDIICQIKDYTLGYKLPGAGGGGYLYMVAKDPQAALRIRETLTLNVPNPRARFVEMSLSDKGFQVSRS</sequence>
<dbReference type="InterPro" id="IPR006204">
    <property type="entry name" value="GHMP_kinase_N_dom"/>
</dbReference>
<dbReference type="PANTHER" id="PTHR32463">
    <property type="entry name" value="L-FUCOSE KINASE"/>
    <property type="match status" value="1"/>
</dbReference>
<dbReference type="InterPro" id="IPR036554">
    <property type="entry name" value="GHMP_kinase_C_sf"/>
</dbReference>
<dbReference type="InterPro" id="IPR001174">
    <property type="entry name" value="HddA/FKP"/>
</dbReference>
<gene>
    <name evidence="9" type="ORF">ERS417307_03528</name>
</gene>
<keyword evidence="3 9" id="KW-0418">Kinase</keyword>
<evidence type="ECO:0000256" key="4">
    <source>
        <dbReference type="ARBA" id="ARBA00022840"/>
    </source>
</evidence>
<reference evidence="9 10" key="1">
    <citation type="submission" date="2015-09" db="EMBL/GenBank/DDBJ databases">
        <authorList>
            <consortium name="Pathogen Informatics"/>
        </authorList>
    </citation>
    <scope>NUCLEOTIDE SEQUENCE [LARGE SCALE GENOMIC DNA]</scope>
    <source>
        <strain evidence="9 10">2789STDY5608791</strain>
    </source>
</reference>
<evidence type="ECO:0000259" key="7">
    <source>
        <dbReference type="Pfam" id="PF07959"/>
    </source>
</evidence>
<dbReference type="InterPro" id="IPR013750">
    <property type="entry name" value="GHMP_kinase_C_dom"/>
</dbReference>